<accession>A0A177NQL8</accession>
<comment type="caution">
    <text evidence="1">The sequence shown here is derived from an EMBL/GenBank/DDBJ whole genome shotgun (WGS) entry which is preliminary data.</text>
</comment>
<dbReference type="EMBL" id="LUUJ01000044">
    <property type="protein sequence ID" value="OAI19854.1"/>
    <property type="molecule type" value="Genomic_DNA"/>
</dbReference>
<dbReference type="AlphaFoldDB" id="A0A177NQL8"/>
<evidence type="ECO:0000313" key="2">
    <source>
        <dbReference type="Proteomes" id="UP000077857"/>
    </source>
</evidence>
<proteinExistence type="predicted"/>
<evidence type="ECO:0000313" key="1">
    <source>
        <dbReference type="EMBL" id="OAI19854.1"/>
    </source>
</evidence>
<protein>
    <submittedName>
        <fullName evidence="1">Uncharacterized protein</fullName>
    </submittedName>
</protein>
<reference evidence="1 2" key="1">
    <citation type="submission" date="2016-03" db="EMBL/GenBank/DDBJ databases">
        <authorList>
            <person name="Ploux O."/>
        </authorList>
    </citation>
    <scope>NUCLEOTIDE SEQUENCE [LARGE SCALE GENOMIC DNA]</scope>
    <source>
        <strain evidence="1 2">R-45378</strain>
    </source>
</reference>
<organism evidence="1 2">
    <name type="scientific">Methylomonas koyamae</name>
    <dbReference type="NCBI Taxonomy" id="702114"/>
    <lineage>
        <taxon>Bacteria</taxon>
        <taxon>Pseudomonadati</taxon>
        <taxon>Pseudomonadota</taxon>
        <taxon>Gammaproteobacteria</taxon>
        <taxon>Methylococcales</taxon>
        <taxon>Methylococcaceae</taxon>
        <taxon>Methylomonas</taxon>
    </lineage>
</organism>
<dbReference type="Proteomes" id="UP000077857">
    <property type="component" value="Unassembled WGS sequence"/>
</dbReference>
<dbReference type="RefSeq" id="WP_064039278.1">
    <property type="nucleotide sequence ID" value="NZ_LUUJ01000044.1"/>
</dbReference>
<sequence length="424" mass="49292">MILVYFRGYGEWFIRGSDGKKLAIPRTTDIPYRKNEQPRQIEQDVSLSYDEWRGDLDDSDELFSEWAHEYERQKKNRETEQNAYLFYGDDTAKPGEYDYHLDGIFYIDKDAEGDVFDTSGLNACGVNYMKCREIDGIFKLTEEEEKYFRLTNIDPKTDWDEFRKIVKKLIPCEHSESAFFKEVRRGKLSNDDFDKVEFQIQTKWIRDLYGRSEPIFPKEGENNLRFVSMDKIVFLPDLNYELKNSDTINNSISKFTPAYLDKTNPLFNINNELHLAIDAWKTIVEPETGSCKNIKKNIINWLSSNSAFKLTEDQKNRIAAVANPDRARKQKDALMFKSELALEISDSEKYLDCNHKNHSSWLRAAIEAWMYTLGDTPEPPKTGSLKSLPIKWLNANYPTISKRNIQRLAVLINPDSNGGAPKSI</sequence>
<name>A0A177NQL8_9GAMM</name>
<gene>
    <name evidence="1" type="ORF">A1507_05740</name>
</gene>